<evidence type="ECO:0000256" key="5">
    <source>
        <dbReference type="SAM" id="MobiDB-lite"/>
    </source>
</evidence>
<dbReference type="EMBL" id="MZNU01000391">
    <property type="protein sequence ID" value="OWO98497.1"/>
    <property type="molecule type" value="Genomic_DNA"/>
</dbReference>
<dbReference type="Pfam" id="PF07690">
    <property type="entry name" value="MFS_1"/>
    <property type="match status" value="1"/>
</dbReference>
<evidence type="ECO:0000256" key="3">
    <source>
        <dbReference type="ARBA" id="ARBA00022989"/>
    </source>
</evidence>
<dbReference type="OrthoDB" id="6770063at2759"/>
<keyword evidence="3 6" id="KW-1133">Transmembrane helix</keyword>
<evidence type="ECO:0000256" key="4">
    <source>
        <dbReference type="ARBA" id="ARBA00023136"/>
    </source>
</evidence>
<dbReference type="STRING" id="503106.A0A218YUM9"/>
<evidence type="ECO:0000313" key="9">
    <source>
        <dbReference type="Proteomes" id="UP000242519"/>
    </source>
</evidence>
<feature type="domain" description="Major facilitator superfamily (MFS) profile" evidence="7">
    <location>
        <begin position="83"/>
        <end position="227"/>
    </location>
</feature>
<dbReference type="Gene3D" id="1.20.1250.20">
    <property type="entry name" value="MFS general substrate transporter like domains"/>
    <property type="match status" value="1"/>
</dbReference>
<dbReference type="InParanoid" id="A0A218YUM9"/>
<dbReference type="PROSITE" id="PS50850">
    <property type="entry name" value="MFS"/>
    <property type="match status" value="1"/>
</dbReference>
<feature type="region of interest" description="Disordered" evidence="5">
    <location>
        <begin position="18"/>
        <end position="55"/>
    </location>
</feature>
<reference evidence="8 9" key="1">
    <citation type="submission" date="2017-04" db="EMBL/GenBank/DDBJ databases">
        <title>Draft genome sequence of Marssonina coronaria NL1: causal agent of apple blotch.</title>
        <authorList>
            <person name="Cheng Q."/>
        </authorList>
    </citation>
    <scope>NUCLEOTIDE SEQUENCE [LARGE SCALE GENOMIC DNA]</scope>
    <source>
        <strain evidence="8 9">NL1</strain>
    </source>
</reference>
<dbReference type="PANTHER" id="PTHR23501">
    <property type="entry name" value="MAJOR FACILITATOR SUPERFAMILY"/>
    <property type="match status" value="1"/>
</dbReference>
<evidence type="ECO:0000259" key="7">
    <source>
        <dbReference type="PROSITE" id="PS50850"/>
    </source>
</evidence>
<dbReference type="InterPro" id="IPR020846">
    <property type="entry name" value="MFS_dom"/>
</dbReference>
<keyword evidence="9" id="KW-1185">Reference proteome</keyword>
<feature type="transmembrane region" description="Helical" evidence="6">
    <location>
        <begin position="81"/>
        <end position="106"/>
    </location>
</feature>
<feature type="transmembrane region" description="Helical" evidence="6">
    <location>
        <begin position="148"/>
        <end position="168"/>
    </location>
</feature>
<name>A0A218YUM9_9HELO</name>
<accession>A0A218YUM9</accession>
<dbReference type="PANTHER" id="PTHR23501:SF84">
    <property type="entry name" value="VACUOLAR MEMBRANE AMINO ACID UPTAKE TRANSPORTER FNX2"/>
    <property type="match status" value="1"/>
</dbReference>
<dbReference type="SUPFAM" id="SSF103473">
    <property type="entry name" value="MFS general substrate transporter"/>
    <property type="match status" value="1"/>
</dbReference>
<dbReference type="Proteomes" id="UP000242519">
    <property type="component" value="Unassembled WGS sequence"/>
</dbReference>
<evidence type="ECO:0000256" key="2">
    <source>
        <dbReference type="ARBA" id="ARBA00022692"/>
    </source>
</evidence>
<evidence type="ECO:0000256" key="6">
    <source>
        <dbReference type="SAM" id="Phobius"/>
    </source>
</evidence>
<comment type="caution">
    <text evidence="8">The sequence shown here is derived from an EMBL/GenBank/DDBJ whole genome shotgun (WGS) entry which is preliminary data.</text>
</comment>
<keyword evidence="4 6" id="KW-0472">Membrane</keyword>
<keyword evidence="2 6" id="KW-0812">Transmembrane</keyword>
<evidence type="ECO:0000313" key="8">
    <source>
        <dbReference type="EMBL" id="OWO98497.1"/>
    </source>
</evidence>
<evidence type="ECO:0000256" key="1">
    <source>
        <dbReference type="ARBA" id="ARBA00004141"/>
    </source>
</evidence>
<dbReference type="InterPro" id="IPR036259">
    <property type="entry name" value="MFS_trans_sf"/>
</dbReference>
<feature type="transmembrane region" description="Helical" evidence="6">
    <location>
        <begin position="118"/>
        <end position="136"/>
    </location>
</feature>
<organism evidence="8 9">
    <name type="scientific">Diplocarpon coronariae</name>
    <dbReference type="NCBI Taxonomy" id="2795749"/>
    <lineage>
        <taxon>Eukaryota</taxon>
        <taxon>Fungi</taxon>
        <taxon>Dikarya</taxon>
        <taxon>Ascomycota</taxon>
        <taxon>Pezizomycotina</taxon>
        <taxon>Leotiomycetes</taxon>
        <taxon>Helotiales</taxon>
        <taxon>Drepanopezizaceae</taxon>
        <taxon>Diplocarpon</taxon>
    </lineage>
</organism>
<sequence>MAASNDGALVPSEGTALLSKDVANKPSDSSLGDSFTARRSNDNGSILKNGDKSDGLCNEETGEVAQRETPLFEGKSEVNMWLFFPAVAVGVLLSAADQTIIVSSYGKIGTDLKALNNTSWIATAYFLTLTSFQPLYGKLSDIFGRKPCLLFAYTIFGLGCLFCGLARNLHELVAARAFAAFEYDLDRWMLSIFFSGIGGGGMTTVVSILFSDIVPLRQRGTWQGYMK</sequence>
<proteinExistence type="predicted"/>
<dbReference type="GO" id="GO:0015174">
    <property type="term" value="F:basic amino acid transmembrane transporter activity"/>
    <property type="evidence" value="ECO:0007669"/>
    <property type="project" value="TreeGrafter"/>
</dbReference>
<gene>
    <name evidence="8" type="ORF">B2J93_2232</name>
</gene>
<comment type="subcellular location">
    <subcellularLocation>
        <location evidence="1">Membrane</location>
        <topology evidence="1">Multi-pass membrane protein</topology>
    </subcellularLocation>
</comment>
<dbReference type="GO" id="GO:0000329">
    <property type="term" value="C:fungal-type vacuole membrane"/>
    <property type="evidence" value="ECO:0007669"/>
    <property type="project" value="TreeGrafter"/>
</dbReference>
<feature type="transmembrane region" description="Helical" evidence="6">
    <location>
        <begin position="188"/>
        <end position="210"/>
    </location>
</feature>
<dbReference type="InterPro" id="IPR011701">
    <property type="entry name" value="MFS"/>
</dbReference>
<protein>
    <recommendedName>
        <fullName evidence="7">Major facilitator superfamily (MFS) profile domain-containing protein</fullName>
    </recommendedName>
</protein>
<dbReference type="AlphaFoldDB" id="A0A218YUM9"/>